<gene>
    <name evidence="1" type="ORF">METZ01_LOCUS458736</name>
</gene>
<proteinExistence type="predicted"/>
<sequence length="97" mass="11319">MISNGILRHVFLENGVLESYENGEKLKIEAKWKIVDGELHVELKEGGVIIYRINKDSSITYFSRIDSDEKRTVLSKEKNNSRKYLNDGYFVFHVCFC</sequence>
<accession>A0A383ADT7</accession>
<name>A0A383ADT7_9ZZZZ</name>
<reference evidence="1" key="1">
    <citation type="submission" date="2018-05" db="EMBL/GenBank/DDBJ databases">
        <authorList>
            <person name="Lanie J.A."/>
            <person name="Ng W.-L."/>
            <person name="Kazmierczak K.M."/>
            <person name="Andrzejewski T.M."/>
            <person name="Davidsen T.M."/>
            <person name="Wayne K.J."/>
            <person name="Tettelin H."/>
            <person name="Glass J.I."/>
            <person name="Rusch D."/>
            <person name="Podicherti R."/>
            <person name="Tsui H.-C.T."/>
            <person name="Winkler M.E."/>
        </authorList>
    </citation>
    <scope>NUCLEOTIDE SEQUENCE</scope>
</reference>
<dbReference type="AlphaFoldDB" id="A0A383ADT7"/>
<protein>
    <submittedName>
        <fullName evidence="1">Uncharacterized protein</fullName>
    </submittedName>
</protein>
<dbReference type="EMBL" id="UINC01191305">
    <property type="protein sequence ID" value="SVE05882.1"/>
    <property type="molecule type" value="Genomic_DNA"/>
</dbReference>
<evidence type="ECO:0000313" key="1">
    <source>
        <dbReference type="EMBL" id="SVE05882.1"/>
    </source>
</evidence>
<organism evidence="1">
    <name type="scientific">marine metagenome</name>
    <dbReference type="NCBI Taxonomy" id="408172"/>
    <lineage>
        <taxon>unclassified sequences</taxon>
        <taxon>metagenomes</taxon>
        <taxon>ecological metagenomes</taxon>
    </lineage>
</organism>